<gene>
    <name evidence="4" type="primary">dhaS_1</name>
    <name evidence="4" type="ORF">CLORY_17250</name>
</gene>
<evidence type="ECO:0000259" key="3">
    <source>
        <dbReference type="PROSITE" id="PS50977"/>
    </source>
</evidence>
<protein>
    <submittedName>
        <fullName evidence="4">HTH-type dhaKLM operon transcriptional activator DhaS</fullName>
    </submittedName>
</protein>
<accession>A0A1V4IS10</accession>
<dbReference type="STRING" id="1450648.CLORY_17250"/>
<evidence type="ECO:0000313" key="4">
    <source>
        <dbReference type="EMBL" id="OPJ62595.1"/>
    </source>
</evidence>
<keyword evidence="5" id="KW-1185">Reference proteome</keyword>
<dbReference type="InterPro" id="IPR050624">
    <property type="entry name" value="HTH-type_Tx_Regulator"/>
</dbReference>
<dbReference type="Pfam" id="PF14278">
    <property type="entry name" value="TetR_C_8"/>
    <property type="match status" value="1"/>
</dbReference>
<dbReference type="InterPro" id="IPR009057">
    <property type="entry name" value="Homeodomain-like_sf"/>
</dbReference>
<reference evidence="4 5" key="1">
    <citation type="submission" date="2017-03" db="EMBL/GenBank/DDBJ databases">
        <title>Genome sequence of Clostridium oryzae DSM 28571.</title>
        <authorList>
            <person name="Poehlein A."/>
            <person name="Daniel R."/>
        </authorList>
    </citation>
    <scope>NUCLEOTIDE SEQUENCE [LARGE SCALE GENOMIC DNA]</scope>
    <source>
        <strain evidence="4 5">DSM 28571</strain>
    </source>
</reference>
<evidence type="ECO:0000256" key="2">
    <source>
        <dbReference type="PROSITE-ProRule" id="PRU00335"/>
    </source>
</evidence>
<dbReference type="InterPro" id="IPR001647">
    <property type="entry name" value="HTH_TetR"/>
</dbReference>
<dbReference type="AlphaFoldDB" id="A0A1V4IS10"/>
<dbReference type="PROSITE" id="PS50977">
    <property type="entry name" value="HTH_TETR_2"/>
    <property type="match status" value="1"/>
</dbReference>
<name>A0A1V4IS10_9CLOT</name>
<evidence type="ECO:0000256" key="1">
    <source>
        <dbReference type="ARBA" id="ARBA00023125"/>
    </source>
</evidence>
<dbReference type="SUPFAM" id="SSF46689">
    <property type="entry name" value="Homeodomain-like"/>
    <property type="match status" value="1"/>
</dbReference>
<organism evidence="4 5">
    <name type="scientific">Clostridium oryzae</name>
    <dbReference type="NCBI Taxonomy" id="1450648"/>
    <lineage>
        <taxon>Bacteria</taxon>
        <taxon>Bacillati</taxon>
        <taxon>Bacillota</taxon>
        <taxon>Clostridia</taxon>
        <taxon>Eubacteriales</taxon>
        <taxon>Clostridiaceae</taxon>
        <taxon>Clostridium</taxon>
    </lineage>
</organism>
<feature type="domain" description="HTH tetR-type" evidence="3">
    <location>
        <begin position="3"/>
        <end position="63"/>
    </location>
</feature>
<evidence type="ECO:0000313" key="5">
    <source>
        <dbReference type="Proteomes" id="UP000190080"/>
    </source>
</evidence>
<dbReference type="RefSeq" id="WP_079423307.1">
    <property type="nucleotide sequence ID" value="NZ_MZGV01000014.1"/>
</dbReference>
<comment type="caution">
    <text evidence="4">The sequence shown here is derived from an EMBL/GenBank/DDBJ whole genome shotgun (WGS) entry which is preliminary data.</text>
</comment>
<feature type="DNA-binding region" description="H-T-H motif" evidence="2">
    <location>
        <begin position="26"/>
        <end position="45"/>
    </location>
</feature>
<keyword evidence="1 2" id="KW-0238">DNA-binding</keyword>
<dbReference type="GO" id="GO:0003677">
    <property type="term" value="F:DNA binding"/>
    <property type="evidence" value="ECO:0007669"/>
    <property type="project" value="UniProtKB-UniRule"/>
</dbReference>
<dbReference type="PANTHER" id="PTHR43479">
    <property type="entry name" value="ACREF/ENVCD OPERON REPRESSOR-RELATED"/>
    <property type="match status" value="1"/>
</dbReference>
<dbReference type="Pfam" id="PF00440">
    <property type="entry name" value="TetR_N"/>
    <property type="match status" value="1"/>
</dbReference>
<dbReference type="OrthoDB" id="9810250at2"/>
<dbReference type="InterPro" id="IPR039532">
    <property type="entry name" value="TetR_C_Firmicutes"/>
</dbReference>
<dbReference type="PANTHER" id="PTHR43479:SF7">
    <property type="entry name" value="TETR-FAMILY TRANSCRIPTIONAL REGULATOR"/>
    <property type="match status" value="1"/>
</dbReference>
<proteinExistence type="predicted"/>
<sequence length="193" mass="22766">MAQTTKKALASSFKKLIMQKSFDKITVIDIVEDCEVTRQTFYYHFKDIFDLVEWIYTSEASKALDGKKTYETWQQGILQIFEYVLKNKAFVVSTYHSISREHLERFLYNETYNLLIDVIEEKAQHMTVRDDDKAFIANFYKCAFVGLMFEWIRTGMKEKPALIVERLNIIIHGDITKALENFRVDHGVYTNQC</sequence>
<dbReference type="Proteomes" id="UP000190080">
    <property type="component" value="Unassembled WGS sequence"/>
</dbReference>
<dbReference type="Gene3D" id="1.10.357.10">
    <property type="entry name" value="Tetracycline Repressor, domain 2"/>
    <property type="match status" value="1"/>
</dbReference>
<dbReference type="EMBL" id="MZGV01000014">
    <property type="protein sequence ID" value="OPJ62595.1"/>
    <property type="molecule type" value="Genomic_DNA"/>
</dbReference>